<protein>
    <recommendedName>
        <fullName evidence="1">N-acetyltransferase domain-containing protein</fullName>
    </recommendedName>
</protein>
<feature type="domain" description="N-acetyltransferase" evidence="1">
    <location>
        <begin position="4"/>
        <end position="185"/>
    </location>
</feature>
<dbReference type="AlphaFoldDB" id="A0A166KPB1"/>
<accession>A0A166KPB1</accession>
<dbReference type="PROSITE" id="PS51186">
    <property type="entry name" value="GNAT"/>
    <property type="match status" value="1"/>
</dbReference>
<dbReference type="Pfam" id="PF00583">
    <property type="entry name" value="Acetyltransf_1"/>
    <property type="match status" value="1"/>
</dbReference>
<reference evidence="2 3" key="1">
    <citation type="journal article" date="2016" name="Mol. Biol. Evol.">
        <title>Comparative Genomics of Early-Diverging Mushroom-Forming Fungi Provides Insights into the Origins of Lignocellulose Decay Capabilities.</title>
        <authorList>
            <person name="Nagy L.G."/>
            <person name="Riley R."/>
            <person name="Tritt A."/>
            <person name="Adam C."/>
            <person name="Daum C."/>
            <person name="Floudas D."/>
            <person name="Sun H."/>
            <person name="Yadav J.S."/>
            <person name="Pangilinan J."/>
            <person name="Larsson K.H."/>
            <person name="Matsuura K."/>
            <person name="Barry K."/>
            <person name="Labutti K."/>
            <person name="Kuo R."/>
            <person name="Ohm R.A."/>
            <person name="Bhattacharya S.S."/>
            <person name="Shirouzu T."/>
            <person name="Yoshinaga Y."/>
            <person name="Martin F.M."/>
            <person name="Grigoriev I.V."/>
            <person name="Hibbett D.S."/>
        </authorList>
    </citation>
    <scope>NUCLEOTIDE SEQUENCE [LARGE SCALE GENOMIC DNA]</scope>
    <source>
        <strain evidence="2 3">CBS 109695</strain>
    </source>
</reference>
<sequence>MPSISIREAAGAADTKFIIACFDNALPFLASIGSGAQWGAEPFSEKPMFCNSIENFVESSPDLATGMAWIADAETGGKTVPAGAIVLSTDPPSYAPPQSTAIPIPEIYIRVLITDRTLGDVSKGVGSKLLGFARATAQQKGIKMLRVDCWRGGDDALMRYYEKQGFVRTGDFRNEDIYRPGQFFTGWVLEQLIGK</sequence>
<organism evidence="2 3">
    <name type="scientific">Athelia psychrophila</name>
    <dbReference type="NCBI Taxonomy" id="1759441"/>
    <lineage>
        <taxon>Eukaryota</taxon>
        <taxon>Fungi</taxon>
        <taxon>Dikarya</taxon>
        <taxon>Basidiomycota</taxon>
        <taxon>Agaricomycotina</taxon>
        <taxon>Agaricomycetes</taxon>
        <taxon>Agaricomycetidae</taxon>
        <taxon>Atheliales</taxon>
        <taxon>Atheliaceae</taxon>
        <taxon>Athelia</taxon>
    </lineage>
</organism>
<dbReference type="GO" id="GO:0016747">
    <property type="term" value="F:acyltransferase activity, transferring groups other than amino-acyl groups"/>
    <property type="evidence" value="ECO:0007669"/>
    <property type="project" value="InterPro"/>
</dbReference>
<dbReference type="SUPFAM" id="SSF55729">
    <property type="entry name" value="Acyl-CoA N-acyltransferases (Nat)"/>
    <property type="match status" value="1"/>
</dbReference>
<gene>
    <name evidence="2" type="ORF">FIBSPDRAFT_860012</name>
</gene>
<dbReference type="EMBL" id="KV417542">
    <property type="protein sequence ID" value="KZP22117.1"/>
    <property type="molecule type" value="Genomic_DNA"/>
</dbReference>
<dbReference type="OrthoDB" id="2821191at2759"/>
<evidence type="ECO:0000259" key="1">
    <source>
        <dbReference type="PROSITE" id="PS51186"/>
    </source>
</evidence>
<dbReference type="Gene3D" id="3.40.630.30">
    <property type="match status" value="1"/>
</dbReference>
<dbReference type="Proteomes" id="UP000076532">
    <property type="component" value="Unassembled WGS sequence"/>
</dbReference>
<name>A0A166KPB1_9AGAM</name>
<evidence type="ECO:0000313" key="3">
    <source>
        <dbReference type="Proteomes" id="UP000076532"/>
    </source>
</evidence>
<dbReference type="InterPro" id="IPR000182">
    <property type="entry name" value="GNAT_dom"/>
</dbReference>
<proteinExistence type="predicted"/>
<keyword evidence="3" id="KW-1185">Reference proteome</keyword>
<evidence type="ECO:0000313" key="2">
    <source>
        <dbReference type="EMBL" id="KZP22117.1"/>
    </source>
</evidence>
<dbReference type="InterPro" id="IPR016181">
    <property type="entry name" value="Acyl_CoA_acyltransferase"/>
</dbReference>